<protein>
    <recommendedName>
        <fullName evidence="2">Chalcone isomerase domain-containing protein</fullName>
    </recommendedName>
</protein>
<dbReference type="EMBL" id="PVNP01000204">
    <property type="protein sequence ID" value="PRO71498.1"/>
    <property type="molecule type" value="Genomic_DNA"/>
</dbReference>
<feature type="domain" description="Chalcone isomerase" evidence="2">
    <location>
        <begin position="47"/>
        <end position="174"/>
    </location>
</feature>
<dbReference type="OrthoDB" id="8527419at2"/>
<dbReference type="Pfam" id="PF16036">
    <property type="entry name" value="Chalcone_3"/>
    <property type="match status" value="1"/>
</dbReference>
<proteinExistence type="predicted"/>
<accession>A0A2S9V4X4</accession>
<feature type="signal peptide" evidence="1">
    <location>
        <begin position="1"/>
        <end position="22"/>
    </location>
</feature>
<keyword evidence="1" id="KW-0732">Signal</keyword>
<evidence type="ECO:0000259" key="2">
    <source>
        <dbReference type="Pfam" id="PF16036"/>
    </source>
</evidence>
<evidence type="ECO:0000313" key="4">
    <source>
        <dbReference type="Proteomes" id="UP000238949"/>
    </source>
</evidence>
<name>A0A2S9V4X4_9ALTE</name>
<evidence type="ECO:0000256" key="1">
    <source>
        <dbReference type="SAM" id="SignalP"/>
    </source>
</evidence>
<evidence type="ECO:0000313" key="3">
    <source>
        <dbReference type="EMBL" id="PRO71498.1"/>
    </source>
</evidence>
<gene>
    <name evidence="3" type="ORF">C6Y40_21375</name>
</gene>
<dbReference type="AlphaFoldDB" id="A0A2S9V4X4"/>
<dbReference type="Proteomes" id="UP000238949">
    <property type="component" value="Unassembled WGS sequence"/>
</dbReference>
<reference evidence="4" key="1">
    <citation type="journal article" date="2020" name="Int. J. Syst. Evol. Microbiol.">
        <title>Alteromonas alba sp. nov., a marine bacterium isolated from the seawater of the West Pacific Ocean.</title>
        <authorList>
            <person name="Sun C."/>
            <person name="Wu Y.-H."/>
            <person name="Xamxidin M."/>
            <person name="Cheng H."/>
            <person name="Xu X.-W."/>
        </authorList>
    </citation>
    <scope>NUCLEOTIDE SEQUENCE [LARGE SCALE GENOMIC DNA]</scope>
    <source>
        <strain evidence="4">190</strain>
    </source>
</reference>
<dbReference type="RefSeq" id="WP_105936423.1">
    <property type="nucleotide sequence ID" value="NZ_PVNP01000204.1"/>
</dbReference>
<comment type="caution">
    <text evidence="3">The sequence shown here is derived from an EMBL/GenBank/DDBJ whole genome shotgun (WGS) entry which is preliminary data.</text>
</comment>
<sequence length="178" mass="20381">MKSYLQRLGALTFFVLSYTAQASSGVPELVTSAIPGAAKVGEARYSYLFWDVYDARLFAPQGKWQPQESFALALTYLRDFDGEDIAERSIKEMREQGLSDKSRIERWQSTMQQIFPDVKEQDTITGIKTSAGVTRFFHNDELVGEVEEVAFGEWFFNIWLGPQTTEPEFRAKLLELEE</sequence>
<dbReference type="InterPro" id="IPR016087">
    <property type="entry name" value="Chalcone_isomerase"/>
</dbReference>
<keyword evidence="4" id="KW-1185">Reference proteome</keyword>
<feature type="chain" id="PRO_5015399640" description="Chalcone isomerase domain-containing protein" evidence="1">
    <location>
        <begin position="23"/>
        <end position="178"/>
    </location>
</feature>
<organism evidence="3 4">
    <name type="scientific">Alteromonas alba</name>
    <dbReference type="NCBI Taxonomy" id="2079529"/>
    <lineage>
        <taxon>Bacteria</taxon>
        <taxon>Pseudomonadati</taxon>
        <taxon>Pseudomonadota</taxon>
        <taxon>Gammaproteobacteria</taxon>
        <taxon>Alteromonadales</taxon>
        <taxon>Alteromonadaceae</taxon>
        <taxon>Alteromonas/Salinimonas group</taxon>
        <taxon>Alteromonas</taxon>
    </lineage>
</organism>